<comment type="subcellular location">
    <subcellularLocation>
        <location evidence="1">Membrane</location>
        <topology evidence="1">Multi-pass membrane protein</topology>
    </subcellularLocation>
</comment>
<protein>
    <submittedName>
        <fullName evidence="6">Mg2 transporter protein, CorA-like/Zinc transport protein ZntB</fullName>
    </submittedName>
</protein>
<evidence type="ECO:0000256" key="1">
    <source>
        <dbReference type="ARBA" id="ARBA00004141"/>
    </source>
</evidence>
<keyword evidence="7" id="KW-1185">Reference proteome</keyword>
<evidence type="ECO:0000313" key="7">
    <source>
        <dbReference type="Proteomes" id="UP000192927"/>
    </source>
</evidence>
<accession>A0A1W5D4K2</accession>
<dbReference type="Proteomes" id="UP000192927">
    <property type="component" value="Unassembled WGS sequence"/>
</dbReference>
<feature type="transmembrane region" description="Helical" evidence="5">
    <location>
        <begin position="477"/>
        <end position="493"/>
    </location>
</feature>
<reference evidence="7" key="1">
    <citation type="submission" date="2017-03" db="EMBL/GenBank/DDBJ databases">
        <authorList>
            <person name="Sharma R."/>
            <person name="Thines M."/>
        </authorList>
    </citation>
    <scope>NUCLEOTIDE SEQUENCE [LARGE SCALE GENOMIC DNA]</scope>
</reference>
<dbReference type="Gene3D" id="1.20.58.340">
    <property type="entry name" value="Magnesium transport protein CorA, transmembrane region"/>
    <property type="match status" value="1"/>
</dbReference>
<evidence type="ECO:0000256" key="4">
    <source>
        <dbReference type="ARBA" id="ARBA00023136"/>
    </source>
</evidence>
<dbReference type="SUPFAM" id="SSF144083">
    <property type="entry name" value="Magnesium transport protein CorA, transmembrane region"/>
    <property type="match status" value="1"/>
</dbReference>
<evidence type="ECO:0000256" key="2">
    <source>
        <dbReference type="ARBA" id="ARBA00022692"/>
    </source>
</evidence>
<dbReference type="AlphaFoldDB" id="A0A1W5D4K2"/>
<dbReference type="GO" id="GO:0016020">
    <property type="term" value="C:membrane"/>
    <property type="evidence" value="ECO:0007669"/>
    <property type="project" value="UniProtKB-SubCell"/>
</dbReference>
<organism evidence="6 7">
    <name type="scientific">Lasallia pustulata</name>
    <dbReference type="NCBI Taxonomy" id="136370"/>
    <lineage>
        <taxon>Eukaryota</taxon>
        <taxon>Fungi</taxon>
        <taxon>Dikarya</taxon>
        <taxon>Ascomycota</taxon>
        <taxon>Pezizomycotina</taxon>
        <taxon>Lecanoromycetes</taxon>
        <taxon>OSLEUM clade</taxon>
        <taxon>Umbilicariomycetidae</taxon>
        <taxon>Umbilicariales</taxon>
        <taxon>Umbilicariaceae</taxon>
        <taxon>Lasallia</taxon>
    </lineage>
</organism>
<proteinExistence type="predicted"/>
<keyword evidence="4 5" id="KW-0472">Membrane</keyword>
<name>A0A1W5D4K2_9LECA</name>
<keyword evidence="2 5" id="KW-0812">Transmembrane</keyword>
<feature type="transmembrane region" description="Helical" evidence="5">
    <location>
        <begin position="499"/>
        <end position="515"/>
    </location>
</feature>
<keyword evidence="3 5" id="KW-1133">Transmembrane helix</keyword>
<evidence type="ECO:0000256" key="5">
    <source>
        <dbReference type="SAM" id="Phobius"/>
    </source>
</evidence>
<evidence type="ECO:0000256" key="3">
    <source>
        <dbReference type="ARBA" id="ARBA00022989"/>
    </source>
</evidence>
<dbReference type="InterPro" id="IPR002523">
    <property type="entry name" value="MgTranspt_CorA/ZnTranspt_ZntB"/>
</dbReference>
<evidence type="ECO:0000313" key="6">
    <source>
        <dbReference type="EMBL" id="SLM38054.1"/>
    </source>
</evidence>
<feature type="transmembrane region" description="Helical" evidence="5">
    <location>
        <begin position="360"/>
        <end position="382"/>
    </location>
</feature>
<dbReference type="Pfam" id="PF01544">
    <property type="entry name" value="CorA"/>
    <property type="match status" value="1"/>
</dbReference>
<feature type="transmembrane region" description="Helical" evidence="5">
    <location>
        <begin position="424"/>
        <end position="447"/>
    </location>
</feature>
<feature type="transmembrane region" description="Helical" evidence="5">
    <location>
        <begin position="527"/>
        <end position="549"/>
    </location>
</feature>
<dbReference type="GO" id="GO:0046873">
    <property type="term" value="F:metal ion transmembrane transporter activity"/>
    <property type="evidence" value="ECO:0007669"/>
    <property type="project" value="InterPro"/>
</dbReference>
<dbReference type="InterPro" id="IPR045863">
    <property type="entry name" value="CorA_TM1_TM2"/>
</dbReference>
<sequence>MEQPHIWRAARLLHTVDDSTAAPGQDVDDLEYYLSLLSSSSTERRSKHVIRSLLGAYMLLKKTPGATLLEPVLHYSEYAAEKLDHRDLVLSFDASQSLSGCLAQLSSNSSTHQHGVKICALSFESVSVDHTFSPRQKLFMSFLLCQSRRYNPVRDAVAYTLDMPTGWGLSSEVLKDLTATEVISSHEPSLQLPSSGPLPPKNLFGAAGMSVQLCWQHERPSYAGDLDTFISQRHCASPPFEYVNVFYLPTEIVQRRKILLFKNPRLLRRYRALLPRSSLGLSADWCAVLPLLTVYDVIIEDTLEAVRGLRQVLTLMPKLADKTLIDLDYLIEALRPPADDVDKLQHSIEKQMNLAQMQRSMILTVLASIFIPLSFTTSYFGMNISTSNNSVSNITFNGNSTASPSIRFQGTQSSNNPVAWEIKYFWIVAIPLIFATIILPLIASPCARWMMKAMDRSHEIYMIAFSILGQLPYHRQWGCVALVVYVVIVYIGFGVTRHWFLQLVFGSSVLTLWPMRRAWLAYRRKDYLWWVGLLTIWVLGWVGIAPFVWNDQFVWVSYLELPIWGIMFARYSRPLWPIVWKWWSGTRFSLA</sequence>
<dbReference type="EMBL" id="FWEW01002174">
    <property type="protein sequence ID" value="SLM38054.1"/>
    <property type="molecule type" value="Genomic_DNA"/>
</dbReference>